<protein>
    <recommendedName>
        <fullName evidence="3">MAC/Perforin domain-containing protein</fullName>
    </recommendedName>
</protein>
<dbReference type="AlphaFoldDB" id="A0A916Y081"/>
<reference evidence="1" key="1">
    <citation type="journal article" date="2014" name="Int. J. Syst. Evol. Microbiol.">
        <title>Complete genome sequence of Corynebacterium casei LMG S-19264T (=DSM 44701T), isolated from a smear-ripened cheese.</title>
        <authorList>
            <consortium name="US DOE Joint Genome Institute (JGI-PGF)"/>
            <person name="Walter F."/>
            <person name="Albersmeier A."/>
            <person name="Kalinowski J."/>
            <person name="Ruckert C."/>
        </authorList>
    </citation>
    <scope>NUCLEOTIDE SEQUENCE</scope>
    <source>
        <strain evidence="1">CGMCC 1.12506</strain>
    </source>
</reference>
<accession>A0A916Y081</accession>
<dbReference type="Proteomes" id="UP000625735">
    <property type="component" value="Unassembled WGS sequence"/>
</dbReference>
<sequence length="516" mass="59086">MISYNFLAQSTSVFDANYFNTDNSQPSIKVGKGFHINDIYKQTKNCFKSETINPNKLTSQQVGGKKTSIKLFYTKSNKDFNDYKSRGNTGSVSFLNLFEFNGKKLDEYSNASIEEVERLIFSANVDFGIYSFDKEPILTDEANNLIKQNKLQEFVKLFGTHYISGVKKESNIVVILKKNYTEKNFLYNTKTNINSNGNIPFKGKSSLEIDNSDWVNNQLRNNSYSVTVEINGPAIEQSVIQNQINAILNGTTQNKANAISDIIGSAIKNISDPNQSVITQYYYSPFSLYGLEGIIWDSKKQSELIKLNELLINLYRDRTVISRLIETSSIDEIVDEYQKNQVTPQLIKLVQDKRNETVVRLKKYSSELENLMHEIEQRYNSCSDIYCSINSECCSNNEFISRTNTLNYENKIKEDLMSFYNVLNEVNKEVNKPECEKKQQGVIVIENHSINPYDLFHGNKFIETLQGKTAKTFYVNNGNYTFKAVQKSGYLMYPTENIRSANITNVCQEVVLKIGF</sequence>
<evidence type="ECO:0008006" key="3">
    <source>
        <dbReference type="Google" id="ProtNLM"/>
    </source>
</evidence>
<evidence type="ECO:0000313" key="1">
    <source>
        <dbReference type="EMBL" id="GGD24419.1"/>
    </source>
</evidence>
<proteinExistence type="predicted"/>
<gene>
    <name evidence="1" type="ORF">GCM10011343_13240</name>
</gene>
<keyword evidence="2" id="KW-1185">Reference proteome</keyword>
<comment type="caution">
    <text evidence="1">The sequence shown here is derived from an EMBL/GenBank/DDBJ whole genome shotgun (WGS) entry which is preliminary data.</text>
</comment>
<reference evidence="1" key="2">
    <citation type="submission" date="2020-09" db="EMBL/GenBank/DDBJ databases">
        <authorList>
            <person name="Sun Q."/>
            <person name="Zhou Y."/>
        </authorList>
    </citation>
    <scope>NUCLEOTIDE SEQUENCE</scope>
    <source>
        <strain evidence="1">CGMCC 1.12506</strain>
    </source>
</reference>
<dbReference type="EMBL" id="BMFG01000004">
    <property type="protein sequence ID" value="GGD24419.1"/>
    <property type="molecule type" value="Genomic_DNA"/>
</dbReference>
<name>A0A916Y081_9FLAO</name>
<dbReference type="RefSeq" id="WP_229734112.1">
    <property type="nucleotide sequence ID" value="NZ_BMFG01000004.1"/>
</dbReference>
<organism evidence="1 2">
    <name type="scientific">Flavobacterium orientale</name>
    <dbReference type="NCBI Taxonomy" id="1756020"/>
    <lineage>
        <taxon>Bacteria</taxon>
        <taxon>Pseudomonadati</taxon>
        <taxon>Bacteroidota</taxon>
        <taxon>Flavobacteriia</taxon>
        <taxon>Flavobacteriales</taxon>
        <taxon>Flavobacteriaceae</taxon>
        <taxon>Flavobacterium</taxon>
    </lineage>
</organism>
<evidence type="ECO:0000313" key="2">
    <source>
        <dbReference type="Proteomes" id="UP000625735"/>
    </source>
</evidence>